<evidence type="ECO:0000256" key="1">
    <source>
        <dbReference type="SAM" id="MobiDB-lite"/>
    </source>
</evidence>
<gene>
    <name evidence="2" type="ORF">FNH08_28800</name>
</gene>
<name>A0A5N8XPC4_9ACTN</name>
<organism evidence="2 3">
    <name type="scientific">Streptomyces spongiae</name>
    <dbReference type="NCBI Taxonomy" id="565072"/>
    <lineage>
        <taxon>Bacteria</taxon>
        <taxon>Bacillati</taxon>
        <taxon>Actinomycetota</taxon>
        <taxon>Actinomycetes</taxon>
        <taxon>Kitasatosporales</taxon>
        <taxon>Streptomycetaceae</taxon>
        <taxon>Streptomyces</taxon>
    </lineage>
</organism>
<dbReference type="OrthoDB" id="4238817at2"/>
<keyword evidence="3" id="KW-1185">Reference proteome</keyword>
<reference evidence="2 3" key="1">
    <citation type="submission" date="2019-07" db="EMBL/GenBank/DDBJ databases">
        <title>New species of Amycolatopsis and Streptomyces.</title>
        <authorList>
            <person name="Duangmal K."/>
            <person name="Teo W.F.A."/>
            <person name="Lipun K."/>
        </authorList>
    </citation>
    <scope>NUCLEOTIDE SEQUENCE [LARGE SCALE GENOMIC DNA]</scope>
    <source>
        <strain evidence="2 3">NBRC 106415</strain>
    </source>
</reference>
<proteinExistence type="predicted"/>
<dbReference type="AlphaFoldDB" id="A0A5N8XPC4"/>
<dbReference type="EMBL" id="VJZC01000261">
    <property type="protein sequence ID" value="MPY60996.1"/>
    <property type="molecule type" value="Genomic_DNA"/>
</dbReference>
<evidence type="ECO:0000313" key="3">
    <source>
        <dbReference type="Proteomes" id="UP000400924"/>
    </source>
</evidence>
<sequence>MTPTSSTTGRHRHHAVPPSSGESVPRRLPQPQDPPIYSALMRMWADRGRTLPGRRDPEWVRLAAPPGGLGQFARYADPFGTGTPGGGEPFRATRDPLSAIPDPRGDGR</sequence>
<protein>
    <submittedName>
        <fullName evidence="2">Uncharacterized protein</fullName>
    </submittedName>
</protein>
<feature type="region of interest" description="Disordered" evidence="1">
    <location>
        <begin position="64"/>
        <end position="108"/>
    </location>
</feature>
<comment type="caution">
    <text evidence="2">The sequence shown here is derived from an EMBL/GenBank/DDBJ whole genome shotgun (WGS) entry which is preliminary data.</text>
</comment>
<dbReference type="Proteomes" id="UP000400924">
    <property type="component" value="Unassembled WGS sequence"/>
</dbReference>
<feature type="region of interest" description="Disordered" evidence="1">
    <location>
        <begin position="1"/>
        <end position="35"/>
    </location>
</feature>
<evidence type="ECO:0000313" key="2">
    <source>
        <dbReference type="EMBL" id="MPY60996.1"/>
    </source>
</evidence>
<accession>A0A5N8XPC4</accession>